<proteinExistence type="predicted"/>
<sequence length="145" mass="16451">MDFNTALTNLARFKDAMGGPRKELMNIDDLQVIIEQSGVTPGPAEAELQANFNVFYQQVDRKNQPVFGQFVTHICNVAQFTKAPYPIDPTSEIGQQLRKVISCIHDYLNFDDPKTMKLARNIFQMSLFFYLDINPGNAASWVPFT</sequence>
<accession>A0AAD5BFU6</accession>
<reference evidence="1 2" key="1">
    <citation type="journal article" date="2022" name="DNA Res.">
        <title>Genome analysis of five recently described species of the CUG-Ser clade uncovers Candida theae as a new hybrid lineage with pathogenic potential in the Candida parapsilosis species complex.</title>
        <authorList>
            <person name="Mixao V."/>
            <person name="Del Olmo V."/>
            <person name="Hegedusova E."/>
            <person name="Saus E."/>
            <person name="Pryszcz L."/>
            <person name="Cillingova A."/>
            <person name="Nosek J."/>
            <person name="Gabaldon T."/>
        </authorList>
    </citation>
    <scope>NUCLEOTIDE SEQUENCE [LARGE SCALE GENOMIC DNA]</scope>
    <source>
        <strain evidence="1 2">CBS 12239</strain>
    </source>
</reference>
<dbReference type="RefSeq" id="XP_051609039.1">
    <property type="nucleotide sequence ID" value="XM_051751750.1"/>
</dbReference>
<dbReference type="AlphaFoldDB" id="A0AAD5BFU6"/>
<name>A0AAD5BFU6_9ASCO</name>
<organism evidence="1 2">
    <name type="scientific">Candida theae</name>
    <dbReference type="NCBI Taxonomy" id="1198502"/>
    <lineage>
        <taxon>Eukaryota</taxon>
        <taxon>Fungi</taxon>
        <taxon>Dikarya</taxon>
        <taxon>Ascomycota</taxon>
        <taxon>Saccharomycotina</taxon>
        <taxon>Pichiomycetes</taxon>
        <taxon>Debaryomycetaceae</taxon>
        <taxon>Candida/Lodderomyces clade</taxon>
        <taxon>Candida</taxon>
    </lineage>
</organism>
<keyword evidence="2" id="KW-1185">Reference proteome</keyword>
<evidence type="ECO:0000313" key="2">
    <source>
        <dbReference type="Proteomes" id="UP001204833"/>
    </source>
</evidence>
<dbReference type="EMBL" id="JAIHNG010000116">
    <property type="protein sequence ID" value="KAI5958592.1"/>
    <property type="molecule type" value="Genomic_DNA"/>
</dbReference>
<protein>
    <submittedName>
        <fullName evidence="1">Uncharacterized protein</fullName>
    </submittedName>
</protein>
<dbReference type="Proteomes" id="UP001204833">
    <property type="component" value="Unassembled WGS sequence"/>
</dbReference>
<comment type="caution">
    <text evidence="1">The sequence shown here is derived from an EMBL/GenBank/DDBJ whole genome shotgun (WGS) entry which is preliminary data.</text>
</comment>
<gene>
    <name evidence="1" type="ORF">KGF57_002437</name>
</gene>
<dbReference type="GeneID" id="76150496"/>
<evidence type="ECO:0000313" key="1">
    <source>
        <dbReference type="EMBL" id="KAI5958592.1"/>
    </source>
</evidence>